<evidence type="ECO:0000259" key="9">
    <source>
        <dbReference type="PROSITE" id="PS50850"/>
    </source>
</evidence>
<dbReference type="PROSITE" id="PS00216">
    <property type="entry name" value="SUGAR_TRANSPORT_1"/>
    <property type="match status" value="1"/>
</dbReference>
<dbReference type="InterPro" id="IPR011701">
    <property type="entry name" value="MFS"/>
</dbReference>
<dbReference type="PROSITE" id="PS50850">
    <property type="entry name" value="MFS"/>
    <property type="match status" value="1"/>
</dbReference>
<dbReference type="Pfam" id="PF07690">
    <property type="entry name" value="MFS_1"/>
    <property type="match status" value="1"/>
</dbReference>
<dbReference type="EMBL" id="BAABBP010000010">
    <property type="protein sequence ID" value="GAA3992594.1"/>
    <property type="molecule type" value="Genomic_DNA"/>
</dbReference>
<feature type="transmembrane region" description="Helical" evidence="8">
    <location>
        <begin position="448"/>
        <end position="465"/>
    </location>
</feature>
<feature type="domain" description="Major facilitator superfamily (MFS) profile" evidence="9">
    <location>
        <begin position="29"/>
        <end position="470"/>
    </location>
</feature>
<keyword evidence="5 8" id="KW-1133">Transmembrane helix</keyword>
<evidence type="ECO:0000256" key="1">
    <source>
        <dbReference type="ARBA" id="ARBA00004651"/>
    </source>
</evidence>
<keyword evidence="11" id="KW-1185">Reference proteome</keyword>
<evidence type="ECO:0000313" key="11">
    <source>
        <dbReference type="Proteomes" id="UP001501627"/>
    </source>
</evidence>
<dbReference type="Proteomes" id="UP001501627">
    <property type="component" value="Unassembled WGS sequence"/>
</dbReference>
<dbReference type="PANTHER" id="PTHR42718:SF46">
    <property type="entry name" value="BLR6921 PROTEIN"/>
    <property type="match status" value="1"/>
</dbReference>
<feature type="transmembrane region" description="Helical" evidence="8">
    <location>
        <begin position="95"/>
        <end position="118"/>
    </location>
</feature>
<protein>
    <submittedName>
        <fullName evidence="10">MFS transporter</fullName>
    </submittedName>
</protein>
<dbReference type="CDD" id="cd17321">
    <property type="entry name" value="MFS_MMR_MDR_like"/>
    <property type="match status" value="1"/>
</dbReference>
<feature type="transmembrane region" description="Helical" evidence="8">
    <location>
        <begin position="180"/>
        <end position="199"/>
    </location>
</feature>
<evidence type="ECO:0000256" key="7">
    <source>
        <dbReference type="SAM" id="MobiDB-lite"/>
    </source>
</evidence>
<comment type="caution">
    <text evidence="10">The sequence shown here is derived from an EMBL/GenBank/DDBJ whole genome shotgun (WGS) entry which is preliminary data.</text>
</comment>
<evidence type="ECO:0000256" key="5">
    <source>
        <dbReference type="ARBA" id="ARBA00022989"/>
    </source>
</evidence>
<accession>A0ABP7R4Q8</accession>
<feature type="transmembrane region" description="Helical" evidence="8">
    <location>
        <begin position="27"/>
        <end position="52"/>
    </location>
</feature>
<reference evidence="11" key="1">
    <citation type="journal article" date="2019" name="Int. J. Syst. Evol. Microbiol.">
        <title>The Global Catalogue of Microorganisms (GCM) 10K type strain sequencing project: providing services to taxonomists for standard genome sequencing and annotation.</title>
        <authorList>
            <consortium name="The Broad Institute Genomics Platform"/>
            <consortium name="The Broad Institute Genome Sequencing Center for Infectious Disease"/>
            <person name="Wu L."/>
            <person name="Ma J."/>
        </authorList>
    </citation>
    <scope>NUCLEOTIDE SEQUENCE [LARGE SCALE GENOMIC DNA]</scope>
    <source>
        <strain evidence="11">JCM 17561</strain>
    </source>
</reference>
<sequence length="475" mass="49625">MNDSEMPGPSPTDGAPAAGGQPPVRRVLVFCIVSLALLMMSVDSTIVATALHALQQDLDTSVNWAGWTITAYAFGFVLMLPISGRMSERYGRRRVFLGSVVVFTIASLLCGLTSNIVVLVALRALQAAGGAGFTPSATGIVVDHFGDARDRAVGLFGSIFPIGAMIGPIFGGLFVNYWSWRGVFFVNLPLGLAVLALSLRYIPRDPPLQLKAAPPLDRLGMVLLAVALLAGMLVTSFLGEHHMPLSPLQLLALAAVALACGWWFLRHIDRTPEPFIAPRLVHGTGFGAVNLVNMIYGGITIGSMVLLPLYATNRYGMDALDAGTLLMAQGAASITMSTLATAVLRRTGYRAPLYLGGTLSALGMVLVALAPPWGLGAHGWLTAAALIVGVGAGVVNPASRNAGLQLAPEQSSSIAGLRSLCFQAGTIVVISLATAVLAHSATPGSGQAWVYAGVAALLLVCLPLIRRIPEHHGAW</sequence>
<proteinExistence type="predicted"/>
<organism evidence="10 11">
    <name type="scientific">Comamonas faecalis</name>
    <dbReference type="NCBI Taxonomy" id="1387849"/>
    <lineage>
        <taxon>Bacteria</taxon>
        <taxon>Pseudomonadati</taxon>
        <taxon>Pseudomonadota</taxon>
        <taxon>Betaproteobacteria</taxon>
        <taxon>Burkholderiales</taxon>
        <taxon>Comamonadaceae</taxon>
        <taxon>Comamonas</taxon>
    </lineage>
</organism>
<feature type="transmembrane region" description="Helical" evidence="8">
    <location>
        <begin position="351"/>
        <end position="373"/>
    </location>
</feature>
<feature type="transmembrane region" description="Helical" evidence="8">
    <location>
        <begin position="154"/>
        <end position="174"/>
    </location>
</feature>
<name>A0ABP7R4Q8_9BURK</name>
<feature type="transmembrane region" description="Helical" evidence="8">
    <location>
        <begin position="64"/>
        <end position="83"/>
    </location>
</feature>
<dbReference type="Gene3D" id="1.20.1720.10">
    <property type="entry name" value="Multidrug resistance protein D"/>
    <property type="match status" value="1"/>
</dbReference>
<dbReference type="InterPro" id="IPR036259">
    <property type="entry name" value="MFS_trans_sf"/>
</dbReference>
<feature type="transmembrane region" description="Helical" evidence="8">
    <location>
        <begin position="219"/>
        <end position="239"/>
    </location>
</feature>
<feature type="transmembrane region" description="Helical" evidence="8">
    <location>
        <begin position="420"/>
        <end position="442"/>
    </location>
</feature>
<feature type="transmembrane region" description="Helical" evidence="8">
    <location>
        <begin position="286"/>
        <end position="310"/>
    </location>
</feature>
<keyword evidence="4 8" id="KW-0812">Transmembrane</keyword>
<feature type="region of interest" description="Disordered" evidence="7">
    <location>
        <begin position="1"/>
        <end position="20"/>
    </location>
</feature>
<keyword evidence="6 8" id="KW-0472">Membrane</keyword>
<evidence type="ECO:0000313" key="10">
    <source>
        <dbReference type="EMBL" id="GAA3992594.1"/>
    </source>
</evidence>
<dbReference type="PANTHER" id="PTHR42718">
    <property type="entry name" value="MAJOR FACILITATOR SUPERFAMILY MULTIDRUG TRANSPORTER MFSC"/>
    <property type="match status" value="1"/>
</dbReference>
<dbReference type="SUPFAM" id="SSF103473">
    <property type="entry name" value="MFS general substrate transporter"/>
    <property type="match status" value="2"/>
</dbReference>
<dbReference type="InterPro" id="IPR020846">
    <property type="entry name" value="MFS_dom"/>
</dbReference>
<gene>
    <name evidence="10" type="ORF">GCM10022279_14820</name>
</gene>
<feature type="transmembrane region" description="Helical" evidence="8">
    <location>
        <begin position="245"/>
        <end position="265"/>
    </location>
</feature>
<dbReference type="InterPro" id="IPR005829">
    <property type="entry name" value="Sugar_transporter_CS"/>
</dbReference>
<dbReference type="Gene3D" id="1.20.1250.20">
    <property type="entry name" value="MFS general substrate transporter like domains"/>
    <property type="match status" value="1"/>
</dbReference>
<comment type="subcellular location">
    <subcellularLocation>
        <location evidence="1">Cell membrane</location>
        <topology evidence="1">Multi-pass membrane protein</topology>
    </subcellularLocation>
</comment>
<evidence type="ECO:0000256" key="4">
    <source>
        <dbReference type="ARBA" id="ARBA00022692"/>
    </source>
</evidence>
<dbReference type="RefSeq" id="WP_344869066.1">
    <property type="nucleotide sequence ID" value="NZ_BAABBP010000010.1"/>
</dbReference>
<keyword evidence="2" id="KW-0813">Transport</keyword>
<evidence type="ECO:0000256" key="8">
    <source>
        <dbReference type="SAM" id="Phobius"/>
    </source>
</evidence>
<feature type="transmembrane region" description="Helical" evidence="8">
    <location>
        <begin position="379"/>
        <end position="399"/>
    </location>
</feature>
<feature type="transmembrane region" description="Helical" evidence="8">
    <location>
        <begin position="124"/>
        <end position="142"/>
    </location>
</feature>
<evidence type="ECO:0000256" key="6">
    <source>
        <dbReference type="ARBA" id="ARBA00023136"/>
    </source>
</evidence>
<evidence type="ECO:0000256" key="2">
    <source>
        <dbReference type="ARBA" id="ARBA00022448"/>
    </source>
</evidence>
<feature type="transmembrane region" description="Helical" evidence="8">
    <location>
        <begin position="322"/>
        <end position="344"/>
    </location>
</feature>
<evidence type="ECO:0000256" key="3">
    <source>
        <dbReference type="ARBA" id="ARBA00022475"/>
    </source>
</evidence>
<keyword evidence="3" id="KW-1003">Cell membrane</keyword>